<keyword evidence="1" id="KW-0175">Coiled coil</keyword>
<name>A0A1F5V7Y8_9BACT</name>
<comment type="caution">
    <text evidence="2">The sequence shown here is derived from an EMBL/GenBank/DDBJ whole genome shotgun (WGS) entry which is preliminary data.</text>
</comment>
<evidence type="ECO:0000313" key="2">
    <source>
        <dbReference type="EMBL" id="OGF59547.1"/>
    </source>
</evidence>
<dbReference type="Proteomes" id="UP000178943">
    <property type="component" value="Unassembled WGS sequence"/>
</dbReference>
<reference evidence="2 3" key="1">
    <citation type="journal article" date="2016" name="Nat. Commun.">
        <title>Thousands of microbial genomes shed light on interconnected biogeochemical processes in an aquifer system.</title>
        <authorList>
            <person name="Anantharaman K."/>
            <person name="Brown C.T."/>
            <person name="Hug L.A."/>
            <person name="Sharon I."/>
            <person name="Castelle C.J."/>
            <person name="Probst A.J."/>
            <person name="Thomas B.C."/>
            <person name="Singh A."/>
            <person name="Wilkins M.J."/>
            <person name="Karaoz U."/>
            <person name="Brodie E.L."/>
            <person name="Williams K.H."/>
            <person name="Hubbard S.S."/>
            <person name="Banfield J.F."/>
        </authorList>
    </citation>
    <scope>NUCLEOTIDE SEQUENCE [LARGE SCALE GENOMIC DNA]</scope>
</reference>
<protein>
    <submittedName>
        <fullName evidence="2">Uncharacterized protein</fullName>
    </submittedName>
</protein>
<organism evidence="2 3">
    <name type="scientific">Candidatus Fischerbacteria bacterium RBG_13_37_8</name>
    <dbReference type="NCBI Taxonomy" id="1817863"/>
    <lineage>
        <taxon>Bacteria</taxon>
        <taxon>Candidatus Fischeribacteriota</taxon>
    </lineage>
</organism>
<gene>
    <name evidence="2" type="ORF">A2Y62_03640</name>
</gene>
<evidence type="ECO:0000313" key="3">
    <source>
        <dbReference type="Proteomes" id="UP000178943"/>
    </source>
</evidence>
<dbReference type="EMBL" id="MFGW01000210">
    <property type="protein sequence ID" value="OGF59547.1"/>
    <property type="molecule type" value="Genomic_DNA"/>
</dbReference>
<dbReference type="AlphaFoldDB" id="A0A1F5V7Y8"/>
<feature type="coiled-coil region" evidence="1">
    <location>
        <begin position="58"/>
        <end position="85"/>
    </location>
</feature>
<evidence type="ECO:0000256" key="1">
    <source>
        <dbReference type="SAM" id="Coils"/>
    </source>
</evidence>
<accession>A0A1F5V7Y8</accession>
<sequence length="100" mass="11851">MQKFPDAEVSSDVLHHLAYSYDALWSLSLAEMNQNSDNKNPPNLINAEHARLKAIELFKKYLKKYSHKQDELKNLNDRYEFFKLERKMNTHADYRPHGPC</sequence>
<proteinExistence type="predicted"/>